<comment type="caution">
    <text evidence="2">The sequence shown here is derived from an EMBL/GenBank/DDBJ whole genome shotgun (WGS) entry which is preliminary data.</text>
</comment>
<evidence type="ECO:0000259" key="1">
    <source>
        <dbReference type="Pfam" id="PF01814"/>
    </source>
</evidence>
<dbReference type="AlphaFoldDB" id="A0AA39CD19"/>
<accession>A0AA39CD19</accession>
<dbReference type="Pfam" id="PF01814">
    <property type="entry name" value="Hemerythrin"/>
    <property type="match status" value="1"/>
</dbReference>
<feature type="domain" description="Hemerythrin-like" evidence="1">
    <location>
        <begin position="18"/>
        <end position="142"/>
    </location>
</feature>
<name>A0AA39CD19_9EURO</name>
<keyword evidence="3" id="KW-1185">Reference proteome</keyword>
<evidence type="ECO:0000313" key="3">
    <source>
        <dbReference type="Proteomes" id="UP001172673"/>
    </source>
</evidence>
<dbReference type="InterPro" id="IPR012312">
    <property type="entry name" value="Hemerythrin-like"/>
</dbReference>
<organism evidence="2 3">
    <name type="scientific">Cladophialophora chaetospira</name>
    <dbReference type="NCBI Taxonomy" id="386627"/>
    <lineage>
        <taxon>Eukaryota</taxon>
        <taxon>Fungi</taxon>
        <taxon>Dikarya</taxon>
        <taxon>Ascomycota</taxon>
        <taxon>Pezizomycotina</taxon>
        <taxon>Eurotiomycetes</taxon>
        <taxon>Chaetothyriomycetidae</taxon>
        <taxon>Chaetothyriales</taxon>
        <taxon>Herpotrichiellaceae</taxon>
        <taxon>Cladophialophora</taxon>
    </lineage>
</organism>
<evidence type="ECO:0000313" key="2">
    <source>
        <dbReference type="EMBL" id="KAJ9603814.1"/>
    </source>
</evidence>
<dbReference type="Proteomes" id="UP001172673">
    <property type="component" value="Unassembled WGS sequence"/>
</dbReference>
<reference evidence="2" key="1">
    <citation type="submission" date="2022-10" db="EMBL/GenBank/DDBJ databases">
        <title>Culturing micro-colonial fungi from biological soil crusts in the Mojave desert and describing Neophaeococcomyces mojavensis, and introducing the new genera and species Taxawa tesnikishii.</title>
        <authorList>
            <person name="Kurbessoian T."/>
            <person name="Stajich J.E."/>
        </authorList>
    </citation>
    <scope>NUCLEOTIDE SEQUENCE</scope>
    <source>
        <strain evidence="2">TK_41</strain>
    </source>
</reference>
<dbReference type="CDD" id="cd12108">
    <property type="entry name" value="Hr-like"/>
    <property type="match status" value="1"/>
</dbReference>
<dbReference type="Gene3D" id="1.20.120.520">
    <property type="entry name" value="nmb1532 protein domain like"/>
    <property type="match status" value="1"/>
</dbReference>
<sequence>MPFSKDSSHAANYVATQMALAHNGILRGLNSIYLQSTHLPHDDLATIRDFLIYCQCWSESMHHHHDAEEEIFFPNIEQISNTPGLMERNIEQHRAFTPGFDLFQEYARTCAPKDYDGQKMRKLIEDFAEPLTRHLHDEIETLRALNAYDSEPVRQAYKRLEKVLMATDNAISRRLAVQSVHYLEGSQRIGFYRREHNVMITPQTCAESSRTEQAVGRTAGRQSRVTTPLVQEGKSNYDEVTELTTDFAVWLITPEEEFLQNRFIYARWDIA</sequence>
<dbReference type="InterPro" id="IPR053206">
    <property type="entry name" value="Dimeric_xanthone_biosynth"/>
</dbReference>
<dbReference type="PANTHER" id="PTHR38048">
    <property type="entry name" value="EXPRESSED PROTEIN"/>
    <property type="match status" value="1"/>
</dbReference>
<protein>
    <recommendedName>
        <fullName evidence="1">Hemerythrin-like domain-containing protein</fullName>
    </recommendedName>
</protein>
<proteinExistence type="predicted"/>
<dbReference type="PANTHER" id="PTHR38048:SF2">
    <property type="entry name" value="HEMERYTHRIN-LIKE DOMAIN-CONTAINING PROTEIN"/>
    <property type="match status" value="1"/>
</dbReference>
<gene>
    <name evidence="2" type="ORF">H2200_012000</name>
</gene>
<dbReference type="EMBL" id="JAPDRK010000021">
    <property type="protein sequence ID" value="KAJ9603814.1"/>
    <property type="molecule type" value="Genomic_DNA"/>
</dbReference>